<proteinExistence type="predicted"/>
<reference evidence="1" key="1">
    <citation type="submission" date="2014-09" db="EMBL/GenBank/DDBJ databases">
        <authorList>
            <person name="Magalhaes I.L.F."/>
            <person name="Oliveira U."/>
            <person name="Santos F.R."/>
            <person name="Vidigal T.H.D.A."/>
            <person name="Brescovit A.D."/>
            <person name="Santos A.J."/>
        </authorList>
    </citation>
    <scope>NUCLEOTIDE SEQUENCE</scope>
    <source>
        <tissue evidence="1">Shoot tissue taken approximately 20 cm above the soil surface</tissue>
    </source>
</reference>
<dbReference type="AlphaFoldDB" id="A0A0A9GWR4"/>
<dbReference type="EMBL" id="GBRH01168451">
    <property type="protein sequence ID" value="JAE29445.1"/>
    <property type="molecule type" value="Transcribed_RNA"/>
</dbReference>
<organism evidence="1">
    <name type="scientific">Arundo donax</name>
    <name type="common">Giant reed</name>
    <name type="synonym">Donax arundinaceus</name>
    <dbReference type="NCBI Taxonomy" id="35708"/>
    <lineage>
        <taxon>Eukaryota</taxon>
        <taxon>Viridiplantae</taxon>
        <taxon>Streptophyta</taxon>
        <taxon>Embryophyta</taxon>
        <taxon>Tracheophyta</taxon>
        <taxon>Spermatophyta</taxon>
        <taxon>Magnoliopsida</taxon>
        <taxon>Liliopsida</taxon>
        <taxon>Poales</taxon>
        <taxon>Poaceae</taxon>
        <taxon>PACMAD clade</taxon>
        <taxon>Arundinoideae</taxon>
        <taxon>Arundineae</taxon>
        <taxon>Arundo</taxon>
    </lineage>
</organism>
<accession>A0A0A9GWR4</accession>
<name>A0A0A9GWR4_ARUDO</name>
<protein>
    <submittedName>
        <fullName evidence="1">Uncharacterized protein</fullName>
    </submittedName>
</protein>
<evidence type="ECO:0000313" key="1">
    <source>
        <dbReference type="EMBL" id="JAE29445.1"/>
    </source>
</evidence>
<reference evidence="1" key="2">
    <citation type="journal article" date="2015" name="Data Brief">
        <title>Shoot transcriptome of the giant reed, Arundo donax.</title>
        <authorList>
            <person name="Barrero R.A."/>
            <person name="Guerrero F.D."/>
            <person name="Moolhuijzen P."/>
            <person name="Goolsby J.A."/>
            <person name="Tidwell J."/>
            <person name="Bellgard S.E."/>
            <person name="Bellgard M.I."/>
        </authorList>
    </citation>
    <scope>NUCLEOTIDE SEQUENCE</scope>
    <source>
        <tissue evidence="1">Shoot tissue taken approximately 20 cm above the soil surface</tissue>
    </source>
</reference>
<sequence>MLWVHFEIIDSYVRELFYNRINSRQSLLTKGN</sequence>